<dbReference type="GO" id="GO:0003924">
    <property type="term" value="F:GTPase activity"/>
    <property type="evidence" value="ECO:0007669"/>
    <property type="project" value="InterPro"/>
</dbReference>
<dbReference type="Proteomes" id="UP000002668">
    <property type="component" value="Genome"/>
</dbReference>
<dbReference type="eggNOG" id="KOG0088">
    <property type="taxonomic scope" value="Eukaryota"/>
</dbReference>
<name>E5A0Q7_LEPMJ</name>
<sequence>MRLGTKVDGVRVLVLGEAGVGKTCFADMFLKGENFIYHDPFDEIRRVLVVNHKEWPLQPVDISSTMLRESGPTLDKAVFDSSIASCQGIVLIYDVTSHESFDLVTQDAYMHVLRLRQAMSGEGNGGGMGTESGLQAH</sequence>
<dbReference type="GO" id="GO:0005525">
    <property type="term" value="F:GTP binding"/>
    <property type="evidence" value="ECO:0007669"/>
    <property type="project" value="InterPro"/>
</dbReference>
<keyword evidence="2" id="KW-1185">Reference proteome</keyword>
<dbReference type="InParanoid" id="E5A0Q7"/>
<dbReference type="InterPro" id="IPR027417">
    <property type="entry name" value="P-loop_NTPase"/>
</dbReference>
<protein>
    <submittedName>
        <fullName evidence="1">Predicted protein</fullName>
    </submittedName>
</protein>
<gene>
    <name evidence="1" type="ORF">LEMA_P103340.1</name>
</gene>
<dbReference type="SUPFAM" id="SSF52540">
    <property type="entry name" value="P-loop containing nucleoside triphosphate hydrolases"/>
    <property type="match status" value="1"/>
</dbReference>
<accession>E5A0Q7</accession>
<dbReference type="AlphaFoldDB" id="E5A0Q7"/>
<dbReference type="OrthoDB" id="10002389at2759"/>
<dbReference type="EMBL" id="FP929131">
    <property type="protein sequence ID" value="CBX97203.1"/>
    <property type="molecule type" value="Genomic_DNA"/>
</dbReference>
<reference evidence="2" key="1">
    <citation type="journal article" date="2011" name="Nat. Commun.">
        <title>Effector diversification within compartments of the Leptosphaeria maculans genome affected by Repeat-Induced Point mutations.</title>
        <authorList>
            <person name="Rouxel T."/>
            <person name="Grandaubert J."/>
            <person name="Hane J.K."/>
            <person name="Hoede C."/>
            <person name="van de Wouw A.P."/>
            <person name="Couloux A."/>
            <person name="Dominguez V."/>
            <person name="Anthouard V."/>
            <person name="Bally P."/>
            <person name="Bourras S."/>
            <person name="Cozijnsen A.J."/>
            <person name="Ciuffetti L.M."/>
            <person name="Degrave A."/>
            <person name="Dilmaghani A."/>
            <person name="Duret L."/>
            <person name="Fudal I."/>
            <person name="Goodwin S.B."/>
            <person name="Gout L."/>
            <person name="Glaser N."/>
            <person name="Linglin J."/>
            <person name="Kema G.H.J."/>
            <person name="Lapalu N."/>
            <person name="Lawrence C.B."/>
            <person name="May K."/>
            <person name="Meyer M."/>
            <person name="Ollivier B."/>
            <person name="Poulain J."/>
            <person name="Schoch C.L."/>
            <person name="Simon A."/>
            <person name="Spatafora J.W."/>
            <person name="Stachowiak A."/>
            <person name="Turgeon B.G."/>
            <person name="Tyler B.M."/>
            <person name="Vincent D."/>
            <person name="Weissenbach J."/>
            <person name="Amselem J."/>
            <person name="Quesneville H."/>
            <person name="Oliver R.P."/>
            <person name="Wincker P."/>
            <person name="Balesdent M.-H."/>
            <person name="Howlett B.J."/>
        </authorList>
    </citation>
    <scope>NUCLEOTIDE SEQUENCE [LARGE SCALE GENOMIC DNA]</scope>
    <source>
        <strain evidence="2">JN3 / isolate v23.1.3 / race Av1-4-5-6-7-8</strain>
    </source>
</reference>
<evidence type="ECO:0000313" key="2">
    <source>
        <dbReference type="Proteomes" id="UP000002668"/>
    </source>
</evidence>
<dbReference type="HOGENOM" id="CLU_1865465_0_0_1"/>
<dbReference type="InterPro" id="IPR001806">
    <property type="entry name" value="Small_GTPase"/>
</dbReference>
<evidence type="ECO:0000313" key="1">
    <source>
        <dbReference type="EMBL" id="CBX97203.1"/>
    </source>
</evidence>
<organism evidence="2">
    <name type="scientific">Leptosphaeria maculans (strain JN3 / isolate v23.1.3 / race Av1-4-5-6-7-8)</name>
    <name type="common">Blackleg fungus</name>
    <name type="synonym">Phoma lingam</name>
    <dbReference type="NCBI Taxonomy" id="985895"/>
    <lineage>
        <taxon>Eukaryota</taxon>
        <taxon>Fungi</taxon>
        <taxon>Dikarya</taxon>
        <taxon>Ascomycota</taxon>
        <taxon>Pezizomycotina</taxon>
        <taxon>Dothideomycetes</taxon>
        <taxon>Pleosporomycetidae</taxon>
        <taxon>Pleosporales</taxon>
        <taxon>Pleosporineae</taxon>
        <taxon>Leptosphaeriaceae</taxon>
        <taxon>Plenodomus</taxon>
        <taxon>Plenodomus lingam/Leptosphaeria maculans species complex</taxon>
    </lineage>
</organism>
<dbReference type="Pfam" id="PF00071">
    <property type="entry name" value="Ras"/>
    <property type="match status" value="1"/>
</dbReference>
<dbReference type="VEuPathDB" id="FungiDB:LEMA_P103340.1"/>
<dbReference type="STRING" id="985895.E5A0Q7"/>
<dbReference type="Gene3D" id="3.40.50.300">
    <property type="entry name" value="P-loop containing nucleotide triphosphate hydrolases"/>
    <property type="match status" value="1"/>
</dbReference>
<proteinExistence type="predicted"/>